<dbReference type="Pfam" id="PF00109">
    <property type="entry name" value="ketoacyl-synt"/>
    <property type="match status" value="1"/>
</dbReference>
<accession>A0A8B2ZNW1</accession>
<keyword evidence="5 14" id="KW-0444">Lipid biosynthesis</keyword>
<evidence type="ECO:0000313" key="19">
    <source>
        <dbReference type="EMBL" id="RGM32273.1"/>
    </source>
</evidence>
<dbReference type="GO" id="GO:0005829">
    <property type="term" value="C:cytosol"/>
    <property type="evidence" value="ECO:0007669"/>
    <property type="project" value="TreeGrafter"/>
</dbReference>
<dbReference type="SUPFAM" id="SSF53901">
    <property type="entry name" value="Thiolase-like"/>
    <property type="match status" value="2"/>
</dbReference>
<dbReference type="InterPro" id="IPR014031">
    <property type="entry name" value="Ketoacyl_synth_C"/>
</dbReference>
<evidence type="ECO:0000256" key="2">
    <source>
        <dbReference type="ARBA" id="ARBA00008467"/>
    </source>
</evidence>
<dbReference type="EC" id="2.3.1.179" evidence="3 14"/>
<evidence type="ECO:0000256" key="16">
    <source>
        <dbReference type="RuleBase" id="RU003694"/>
    </source>
</evidence>
<evidence type="ECO:0000313" key="20">
    <source>
        <dbReference type="Proteomes" id="UP000261016"/>
    </source>
</evidence>
<dbReference type="Gene3D" id="3.40.47.10">
    <property type="match status" value="1"/>
</dbReference>
<dbReference type="EMBL" id="QSTD01000001">
    <property type="protein sequence ID" value="RGM32273.1"/>
    <property type="molecule type" value="Genomic_DNA"/>
</dbReference>
<dbReference type="Proteomes" id="UP000481807">
    <property type="component" value="Unassembled WGS sequence"/>
</dbReference>
<evidence type="ECO:0000259" key="17">
    <source>
        <dbReference type="PROSITE" id="PS52004"/>
    </source>
</evidence>
<dbReference type="PANTHER" id="PTHR11712">
    <property type="entry name" value="POLYKETIDE SYNTHASE-RELATED"/>
    <property type="match status" value="1"/>
</dbReference>
<protein>
    <recommendedName>
        <fullName evidence="4 14">3-oxoacyl-[acyl-carrier-protein] synthase 2</fullName>
        <ecNumber evidence="3 14">2.3.1.179</ecNumber>
    </recommendedName>
</protein>
<evidence type="ECO:0000256" key="11">
    <source>
        <dbReference type="ARBA" id="ARBA00024006"/>
    </source>
</evidence>
<dbReference type="NCBIfam" id="NF005589">
    <property type="entry name" value="PRK07314.1"/>
    <property type="match status" value="1"/>
</dbReference>
<dbReference type="InterPro" id="IPR014030">
    <property type="entry name" value="Ketoacyl_synth_N"/>
</dbReference>
<evidence type="ECO:0000256" key="13">
    <source>
        <dbReference type="ARBA" id="ARBA00047659"/>
    </source>
</evidence>
<evidence type="ECO:0000256" key="7">
    <source>
        <dbReference type="ARBA" id="ARBA00022832"/>
    </source>
</evidence>
<evidence type="ECO:0000256" key="3">
    <source>
        <dbReference type="ARBA" id="ARBA00012356"/>
    </source>
</evidence>
<comment type="similarity">
    <text evidence="2 14 16">Belongs to the thiolase-like superfamily. Beta-ketoacyl-ACP synthases family.</text>
</comment>
<dbReference type="InterPro" id="IPR020841">
    <property type="entry name" value="PKS_Beta-ketoAc_synthase_dom"/>
</dbReference>
<dbReference type="PROSITE" id="PS00606">
    <property type="entry name" value="KS3_1"/>
    <property type="match status" value="1"/>
</dbReference>
<keyword evidence="9 14" id="KW-0275">Fatty acid biosynthesis</keyword>
<feature type="active site" description="For beta-ketoacyl synthase activity" evidence="15">
    <location>
        <position position="164"/>
    </location>
</feature>
<dbReference type="GO" id="GO:0006633">
    <property type="term" value="P:fatty acid biosynthetic process"/>
    <property type="evidence" value="ECO:0007669"/>
    <property type="project" value="UniProtKB-UniRule"/>
</dbReference>
<comment type="pathway">
    <text evidence="1 14">Lipid metabolism; fatty acid biosynthesis.</text>
</comment>
<dbReference type="InterPro" id="IPR016039">
    <property type="entry name" value="Thiolase-like"/>
</dbReference>
<organism evidence="19 20">
    <name type="scientific">Staphylococcus warneri</name>
    <dbReference type="NCBI Taxonomy" id="1292"/>
    <lineage>
        <taxon>Bacteria</taxon>
        <taxon>Bacillati</taxon>
        <taxon>Bacillota</taxon>
        <taxon>Bacilli</taxon>
        <taxon>Bacillales</taxon>
        <taxon>Staphylococcaceae</taxon>
        <taxon>Staphylococcus</taxon>
    </lineage>
</organism>
<proteinExistence type="inferred from homology"/>
<keyword evidence="6 14" id="KW-0808">Transferase</keyword>
<keyword evidence="10 14" id="KW-0012">Acyltransferase</keyword>
<dbReference type="Proteomes" id="UP000261016">
    <property type="component" value="Unassembled WGS sequence"/>
</dbReference>
<reference evidence="19 20" key="1">
    <citation type="submission" date="2018-08" db="EMBL/GenBank/DDBJ databases">
        <title>A genome reference for cultivated species of the human gut microbiota.</title>
        <authorList>
            <person name="Zou Y."/>
            <person name="Xue W."/>
            <person name="Luo G."/>
        </authorList>
    </citation>
    <scope>NUCLEOTIDE SEQUENCE [LARGE SCALE GENOMIC DNA]</scope>
    <source>
        <strain evidence="19 20">OM08-17AT</strain>
    </source>
</reference>
<evidence type="ECO:0000256" key="9">
    <source>
        <dbReference type="ARBA" id="ARBA00023160"/>
    </source>
</evidence>
<dbReference type="PROSITE" id="PS52004">
    <property type="entry name" value="KS3_2"/>
    <property type="match status" value="1"/>
</dbReference>
<evidence type="ECO:0000313" key="21">
    <source>
        <dbReference type="Proteomes" id="UP000481807"/>
    </source>
</evidence>
<dbReference type="FunFam" id="3.40.47.10:FF:000026">
    <property type="entry name" value="3-oxoacyl-[acyl-carrier-protein] synthase 2"/>
    <property type="match status" value="1"/>
</dbReference>
<comment type="catalytic activity">
    <reaction evidence="13 14">
        <text>a fatty acyl-[ACP] + malonyl-[ACP] + H(+) = a 3-oxoacyl-[ACP] + holo-[ACP] + CO2</text>
        <dbReference type="Rhea" id="RHEA:22836"/>
        <dbReference type="Rhea" id="RHEA-COMP:9623"/>
        <dbReference type="Rhea" id="RHEA-COMP:9685"/>
        <dbReference type="Rhea" id="RHEA-COMP:9916"/>
        <dbReference type="Rhea" id="RHEA-COMP:14125"/>
        <dbReference type="ChEBI" id="CHEBI:15378"/>
        <dbReference type="ChEBI" id="CHEBI:16526"/>
        <dbReference type="ChEBI" id="CHEBI:64479"/>
        <dbReference type="ChEBI" id="CHEBI:78449"/>
        <dbReference type="ChEBI" id="CHEBI:78776"/>
        <dbReference type="ChEBI" id="CHEBI:138651"/>
    </reaction>
</comment>
<evidence type="ECO:0000256" key="5">
    <source>
        <dbReference type="ARBA" id="ARBA00022516"/>
    </source>
</evidence>
<comment type="catalytic activity">
    <reaction evidence="12 14">
        <text>(9Z)-hexadecenoyl-[ACP] + malonyl-[ACP] + H(+) = 3-oxo-(11Z)-octadecenoyl-[ACP] + holo-[ACP] + CO2</text>
        <dbReference type="Rhea" id="RHEA:55040"/>
        <dbReference type="Rhea" id="RHEA-COMP:9623"/>
        <dbReference type="Rhea" id="RHEA-COMP:9685"/>
        <dbReference type="Rhea" id="RHEA-COMP:10800"/>
        <dbReference type="Rhea" id="RHEA-COMP:14074"/>
        <dbReference type="ChEBI" id="CHEBI:15378"/>
        <dbReference type="ChEBI" id="CHEBI:16526"/>
        <dbReference type="ChEBI" id="CHEBI:64479"/>
        <dbReference type="ChEBI" id="CHEBI:78449"/>
        <dbReference type="ChEBI" id="CHEBI:83989"/>
        <dbReference type="ChEBI" id="CHEBI:138538"/>
        <dbReference type="EC" id="2.3.1.179"/>
    </reaction>
</comment>
<dbReference type="InterPro" id="IPR018201">
    <property type="entry name" value="Ketoacyl_synth_AS"/>
</dbReference>
<comment type="caution">
    <text evidence="19">The sequence shown here is derived from an EMBL/GenBank/DDBJ whole genome shotgun (WGS) entry which is preliminary data.</text>
</comment>
<dbReference type="PIRSF" id="PIRSF000447">
    <property type="entry name" value="KAS_II"/>
    <property type="match status" value="1"/>
</dbReference>
<dbReference type="InterPro" id="IPR000794">
    <property type="entry name" value="Beta-ketoacyl_synthase"/>
</dbReference>
<dbReference type="PANTHER" id="PTHR11712:SF336">
    <property type="entry name" value="3-OXOACYL-[ACYL-CARRIER-PROTEIN] SYNTHASE, MITOCHONDRIAL"/>
    <property type="match status" value="1"/>
</dbReference>
<evidence type="ECO:0000313" key="18">
    <source>
        <dbReference type="EMBL" id="NBH30139.1"/>
    </source>
</evidence>
<keyword evidence="7" id="KW-0276">Fatty acid metabolism</keyword>
<comment type="function">
    <text evidence="11 14">Involved in the type II fatty acid elongation cycle. Catalyzes the elongation of a wide range of acyl-ACP by the addition of two carbons from malonyl-ACP to an acyl acceptor. Can efficiently catalyze the conversion of palmitoleoyl-ACP (cis-hexadec-9-enoyl-ACP) to cis-vaccenoyl-ACP (cis-octadec-11-enoyl-ACP), an essential step in the thermal regulation of fatty acid composition.</text>
</comment>
<evidence type="ECO:0000256" key="6">
    <source>
        <dbReference type="ARBA" id="ARBA00022679"/>
    </source>
</evidence>
<evidence type="ECO:0000256" key="10">
    <source>
        <dbReference type="ARBA" id="ARBA00023315"/>
    </source>
</evidence>
<evidence type="ECO:0000256" key="14">
    <source>
        <dbReference type="PIRNR" id="PIRNR000447"/>
    </source>
</evidence>
<keyword evidence="8" id="KW-0443">Lipid metabolism</keyword>
<evidence type="ECO:0000256" key="4">
    <source>
        <dbReference type="ARBA" id="ARBA00014657"/>
    </source>
</evidence>
<reference evidence="18 21" key="2">
    <citation type="submission" date="2018-08" db="EMBL/GenBank/DDBJ databases">
        <title>Murine metabolic-syndrome-specific gut microbial biobank.</title>
        <authorList>
            <person name="Liu C."/>
        </authorList>
    </citation>
    <scope>NUCLEOTIDE SEQUENCE [LARGE SCALE GENOMIC DNA]</scope>
    <source>
        <strain evidence="18 21">1XD21-27</strain>
    </source>
</reference>
<name>A0A8B2ZNW1_STAWA</name>
<dbReference type="RefSeq" id="WP_046464306.1">
    <property type="nucleotide sequence ID" value="NZ_CABMFV010000001.1"/>
</dbReference>
<dbReference type="UniPathway" id="UPA00094"/>
<dbReference type="InterPro" id="IPR017568">
    <property type="entry name" value="3-oxoacyl-ACP_synth-2"/>
</dbReference>
<dbReference type="CDD" id="cd00834">
    <property type="entry name" value="KAS_I_II"/>
    <property type="match status" value="1"/>
</dbReference>
<gene>
    <name evidence="19" type="primary">fabF</name>
    <name evidence="18" type="ORF">D3Z30_03990</name>
    <name evidence="19" type="ORF">DXC19_01910</name>
</gene>
<dbReference type="AlphaFoldDB" id="A0A8B2ZNW1"/>
<dbReference type="SMART" id="SM00825">
    <property type="entry name" value="PKS_KS"/>
    <property type="match status" value="1"/>
</dbReference>
<dbReference type="NCBIfam" id="NF004970">
    <property type="entry name" value="PRK06333.1"/>
    <property type="match status" value="1"/>
</dbReference>
<dbReference type="Pfam" id="PF02801">
    <property type="entry name" value="Ketoacyl-synt_C"/>
    <property type="match status" value="1"/>
</dbReference>
<evidence type="ECO:0000256" key="15">
    <source>
        <dbReference type="PIRSR" id="PIRSR000447-1"/>
    </source>
</evidence>
<evidence type="ECO:0000256" key="8">
    <source>
        <dbReference type="ARBA" id="ARBA00023098"/>
    </source>
</evidence>
<evidence type="ECO:0000256" key="12">
    <source>
        <dbReference type="ARBA" id="ARBA00047318"/>
    </source>
</evidence>
<sequence length="413" mass="43694">MSENNRVVITGIGALSPIGNDAETTWQNALKGVNGIDTITRIDTENYNVHLAGELKDFNIEDHIDKKEARRMDRFTQYAVVAAREAVKDSQLDIKANANRIGVWIGSGIGGMETFETAHTQLVERGPRRVSPFFVPMLIPDMATGQVSIDLGAKGPSGSTVTACATGTNSIGEAFKIIQRGDADAMITGGTEAPISHMAIAGFSASRALSTNNDKETACRPFQEGRDGFVMGEGAGIVVVESLESAKTRGAKIYAEIVGYGTTGDAYHITAPAPEGEGGSRAMQAALDDAGIEAKDIQYLNAHGTSTPVGDLYEVQAIKNTFGDAVNNLKVSSTKSMTGHLLGATGGIEAIFSALSIRDSKIAPTIHAETPDPECDIDYVPNEAQDLDITHAMSNSLGFGGHNAVLIFKKFED</sequence>
<dbReference type="EMBL" id="QXWP01000002">
    <property type="protein sequence ID" value="NBH30139.1"/>
    <property type="molecule type" value="Genomic_DNA"/>
</dbReference>
<dbReference type="NCBIfam" id="TIGR03150">
    <property type="entry name" value="fabF"/>
    <property type="match status" value="1"/>
</dbReference>
<feature type="domain" description="Ketosynthase family 3 (KS3)" evidence="17">
    <location>
        <begin position="4"/>
        <end position="410"/>
    </location>
</feature>
<evidence type="ECO:0000256" key="1">
    <source>
        <dbReference type="ARBA" id="ARBA00005194"/>
    </source>
</evidence>
<dbReference type="GO" id="GO:0004315">
    <property type="term" value="F:3-oxoacyl-[acyl-carrier-protein] synthase activity"/>
    <property type="evidence" value="ECO:0007669"/>
    <property type="project" value="UniProtKB-UniRule"/>
</dbReference>